<feature type="site" description="Part of a proton relay during catalysis" evidence="12">
    <location>
        <position position="109"/>
    </location>
</feature>
<proteinExistence type="inferred from homology"/>
<evidence type="ECO:0000256" key="8">
    <source>
        <dbReference type="ARBA" id="ARBA00023154"/>
    </source>
</evidence>
<evidence type="ECO:0000256" key="14">
    <source>
        <dbReference type="PIRSR" id="PIRSR001365-1"/>
    </source>
</evidence>
<comment type="function">
    <text evidence="1 12">Catalyzes the condensation of (S)-aspartate-beta-semialdehyde [(S)-ASA] and pyruvate to 4-hydroxy-tetrahydrodipicolinate (HTPA).</text>
</comment>
<dbReference type="HAMAP" id="MF_00418">
    <property type="entry name" value="DapA"/>
    <property type="match status" value="1"/>
</dbReference>
<evidence type="ECO:0000256" key="3">
    <source>
        <dbReference type="ARBA" id="ARBA00007592"/>
    </source>
</evidence>
<dbReference type="InterPro" id="IPR013785">
    <property type="entry name" value="Aldolase_TIM"/>
</dbReference>
<accession>A0A6N7VSV2</accession>
<dbReference type="CDD" id="cd00950">
    <property type="entry name" value="DHDPS"/>
    <property type="match status" value="1"/>
</dbReference>
<dbReference type="SUPFAM" id="SSF51569">
    <property type="entry name" value="Aldolase"/>
    <property type="match status" value="1"/>
</dbReference>
<evidence type="ECO:0000256" key="11">
    <source>
        <dbReference type="ARBA" id="ARBA00047836"/>
    </source>
</evidence>
<evidence type="ECO:0000256" key="4">
    <source>
        <dbReference type="ARBA" id="ARBA00012086"/>
    </source>
</evidence>
<keyword evidence="6 12" id="KW-0028">Amino-acid biosynthesis</keyword>
<dbReference type="AlphaFoldDB" id="A0A6N7VSV2"/>
<comment type="subunit">
    <text evidence="12">Homotetramer; dimer of dimers.</text>
</comment>
<keyword evidence="10 12" id="KW-0704">Schiff base</keyword>
<evidence type="ECO:0000256" key="12">
    <source>
        <dbReference type="HAMAP-Rule" id="MF_00418"/>
    </source>
</evidence>
<evidence type="ECO:0000256" key="5">
    <source>
        <dbReference type="ARBA" id="ARBA00022490"/>
    </source>
</evidence>
<comment type="subcellular location">
    <subcellularLocation>
        <location evidence="12">Cytoplasm</location>
    </subcellularLocation>
</comment>
<keyword evidence="17" id="KW-1185">Reference proteome</keyword>
<comment type="caution">
    <text evidence="16">The sequence shown here is derived from an EMBL/GenBank/DDBJ whole genome shotgun (WGS) entry which is preliminary data.</text>
</comment>
<comment type="caution">
    <text evidence="12">Was originally thought to be a dihydrodipicolinate synthase (DHDPS), catalyzing the condensation of (S)-aspartate-beta-semialdehyde [(S)-ASA] and pyruvate to dihydrodipicolinate (DHDP). However, it was shown in E.coli that the product of the enzymatic reaction is not dihydrodipicolinate but in fact (4S)-4-hydroxy-2,3,4,5-tetrahydro-(2S)-dipicolinic acid (HTPA), and that the consecutive dehydration reaction leading to DHDP is not spontaneous but catalyzed by DapB.</text>
</comment>
<evidence type="ECO:0000256" key="10">
    <source>
        <dbReference type="ARBA" id="ARBA00023270"/>
    </source>
</evidence>
<feature type="site" description="Part of a proton relay during catalysis" evidence="12">
    <location>
        <position position="46"/>
    </location>
</feature>
<dbReference type="PRINTS" id="PR00146">
    <property type="entry name" value="DHPICSNTHASE"/>
</dbReference>
<dbReference type="InterPro" id="IPR005263">
    <property type="entry name" value="DapA"/>
</dbReference>
<reference evidence="16 17" key="1">
    <citation type="submission" date="2019-08" db="EMBL/GenBank/DDBJ databases">
        <title>In-depth cultivation of the pig gut microbiome towards novel bacterial diversity and tailored functional studies.</title>
        <authorList>
            <person name="Wylensek D."/>
            <person name="Hitch T.C.A."/>
            <person name="Clavel T."/>
        </authorList>
    </citation>
    <scope>NUCLEOTIDE SEQUENCE [LARGE SCALE GENOMIC DNA]</scope>
    <source>
        <strain evidence="16 17">WB03_NA08</strain>
    </source>
</reference>
<gene>
    <name evidence="12" type="primary">dapA</name>
    <name evidence="16" type="ORF">FYJ24_08840</name>
</gene>
<dbReference type="PANTHER" id="PTHR12128:SF66">
    <property type="entry name" value="4-HYDROXY-2-OXOGLUTARATE ALDOLASE, MITOCHONDRIAL"/>
    <property type="match status" value="1"/>
</dbReference>
<comment type="similarity">
    <text evidence="3 12 13">Belongs to the DapA family.</text>
</comment>
<organism evidence="16 17">
    <name type="scientific">Scrofimicrobium canadense</name>
    <dbReference type="NCBI Taxonomy" id="2652290"/>
    <lineage>
        <taxon>Bacteria</taxon>
        <taxon>Bacillati</taxon>
        <taxon>Actinomycetota</taxon>
        <taxon>Actinomycetes</taxon>
        <taxon>Actinomycetales</taxon>
        <taxon>Actinomycetaceae</taxon>
        <taxon>Scrofimicrobium</taxon>
    </lineage>
</organism>
<dbReference type="Pfam" id="PF00701">
    <property type="entry name" value="DHDPS"/>
    <property type="match status" value="1"/>
</dbReference>
<dbReference type="Proteomes" id="UP000470875">
    <property type="component" value="Unassembled WGS sequence"/>
</dbReference>
<comment type="catalytic activity">
    <reaction evidence="11 12">
        <text>L-aspartate 4-semialdehyde + pyruvate = (2S,4S)-4-hydroxy-2,3,4,5-tetrahydrodipicolinate + H2O + H(+)</text>
        <dbReference type="Rhea" id="RHEA:34171"/>
        <dbReference type="ChEBI" id="CHEBI:15361"/>
        <dbReference type="ChEBI" id="CHEBI:15377"/>
        <dbReference type="ChEBI" id="CHEBI:15378"/>
        <dbReference type="ChEBI" id="CHEBI:67139"/>
        <dbReference type="ChEBI" id="CHEBI:537519"/>
        <dbReference type="EC" id="4.3.3.7"/>
    </reaction>
</comment>
<feature type="binding site" evidence="12 15">
    <location>
        <position position="47"/>
    </location>
    <ligand>
        <name>pyruvate</name>
        <dbReference type="ChEBI" id="CHEBI:15361"/>
    </ligand>
</feature>
<keyword evidence="9 12" id="KW-0456">Lyase</keyword>
<evidence type="ECO:0000256" key="2">
    <source>
        <dbReference type="ARBA" id="ARBA00005120"/>
    </source>
</evidence>
<evidence type="ECO:0000256" key="9">
    <source>
        <dbReference type="ARBA" id="ARBA00023239"/>
    </source>
</evidence>
<dbReference type="GO" id="GO:0009089">
    <property type="term" value="P:lysine biosynthetic process via diaminopimelate"/>
    <property type="evidence" value="ECO:0007669"/>
    <property type="project" value="UniProtKB-UniRule"/>
</dbReference>
<protein>
    <recommendedName>
        <fullName evidence="4 12">4-hydroxy-tetrahydrodipicolinate synthase</fullName>
        <shortName evidence="12">HTPA synthase</shortName>
        <ecNumber evidence="4 12">4.3.3.7</ecNumber>
    </recommendedName>
</protein>
<dbReference type="InterPro" id="IPR002220">
    <property type="entry name" value="DapA-like"/>
</dbReference>
<dbReference type="SMART" id="SM01130">
    <property type="entry name" value="DHDPS"/>
    <property type="match status" value="1"/>
</dbReference>
<evidence type="ECO:0000256" key="13">
    <source>
        <dbReference type="PIRNR" id="PIRNR001365"/>
    </source>
</evidence>
<dbReference type="EMBL" id="VULO01000010">
    <property type="protein sequence ID" value="MSS84867.1"/>
    <property type="molecule type" value="Genomic_DNA"/>
</dbReference>
<evidence type="ECO:0000256" key="1">
    <source>
        <dbReference type="ARBA" id="ARBA00003294"/>
    </source>
</evidence>
<evidence type="ECO:0000313" key="17">
    <source>
        <dbReference type="Proteomes" id="UP000470875"/>
    </source>
</evidence>
<dbReference type="PANTHER" id="PTHR12128">
    <property type="entry name" value="DIHYDRODIPICOLINATE SYNTHASE"/>
    <property type="match status" value="1"/>
</dbReference>
<dbReference type="GO" id="GO:0019877">
    <property type="term" value="P:diaminopimelate biosynthetic process"/>
    <property type="evidence" value="ECO:0007669"/>
    <property type="project" value="UniProtKB-UniRule"/>
</dbReference>
<evidence type="ECO:0000256" key="7">
    <source>
        <dbReference type="ARBA" id="ARBA00022915"/>
    </source>
</evidence>
<dbReference type="GO" id="GO:0008840">
    <property type="term" value="F:4-hydroxy-tetrahydrodipicolinate synthase activity"/>
    <property type="evidence" value="ECO:0007669"/>
    <property type="project" value="UniProtKB-UniRule"/>
</dbReference>
<evidence type="ECO:0000313" key="16">
    <source>
        <dbReference type="EMBL" id="MSS84867.1"/>
    </source>
</evidence>
<sequence length="293" mass="31709">MDAMFRGSGVAIVTPFREGNIDWDAFARLIEFQIDNGTDCIVALGTTGESATLTHEEKTAVARFVISEVAGRVPVMVGAGSNSTAVAVESSKEMQDLGADSLLHVTPYYNKATQGGLLAHYTTIADAVEIPIVTYNVPSRTSTNLLPATLAELSEHPRIRGHKEACGDLPQIMELFRLCRGKLAIWSGNDDHVYPMLALGGDGVISVAAHIIPQQMHDMVQLFLEGKTVAARTIQEAANPLIAHLFTEVNPIPVKAALSMMGLCEDELRLPLTPMTQDSRNVLRRAMTQYGLI</sequence>
<feature type="binding site" evidence="12 15">
    <location>
        <position position="205"/>
    </location>
    <ligand>
        <name>pyruvate</name>
        <dbReference type="ChEBI" id="CHEBI:15361"/>
    </ligand>
</feature>
<comment type="pathway">
    <text evidence="2 12">Amino-acid biosynthesis; L-lysine biosynthesis via DAP pathway; (S)-tetrahydrodipicolinate from L-aspartate: step 3/4.</text>
</comment>
<feature type="active site" description="Schiff-base intermediate with substrate" evidence="12 14">
    <location>
        <position position="163"/>
    </location>
</feature>
<feature type="active site" description="Proton donor/acceptor" evidence="12 14">
    <location>
        <position position="135"/>
    </location>
</feature>
<evidence type="ECO:0000256" key="15">
    <source>
        <dbReference type="PIRSR" id="PIRSR001365-2"/>
    </source>
</evidence>
<dbReference type="NCBIfam" id="TIGR00674">
    <property type="entry name" value="dapA"/>
    <property type="match status" value="1"/>
</dbReference>
<evidence type="ECO:0000256" key="6">
    <source>
        <dbReference type="ARBA" id="ARBA00022605"/>
    </source>
</evidence>
<keyword evidence="7 12" id="KW-0220">Diaminopimelate biosynthesis</keyword>
<dbReference type="Gene3D" id="3.20.20.70">
    <property type="entry name" value="Aldolase class I"/>
    <property type="match status" value="1"/>
</dbReference>
<dbReference type="UniPathway" id="UPA00034">
    <property type="reaction ID" value="UER00017"/>
</dbReference>
<keyword evidence="8 12" id="KW-0457">Lysine biosynthesis</keyword>
<dbReference type="GO" id="GO:0005829">
    <property type="term" value="C:cytosol"/>
    <property type="evidence" value="ECO:0007669"/>
    <property type="project" value="TreeGrafter"/>
</dbReference>
<dbReference type="PIRSF" id="PIRSF001365">
    <property type="entry name" value="DHDPS"/>
    <property type="match status" value="1"/>
</dbReference>
<name>A0A6N7VSV2_9ACTO</name>
<keyword evidence="5 12" id="KW-0963">Cytoplasm</keyword>
<dbReference type="EC" id="4.3.3.7" evidence="4 12"/>